<evidence type="ECO:0000256" key="1">
    <source>
        <dbReference type="SAM" id="SignalP"/>
    </source>
</evidence>
<organism evidence="3">
    <name type="scientific">Oceaniferula spumae</name>
    <dbReference type="NCBI Taxonomy" id="2979115"/>
    <lineage>
        <taxon>Bacteria</taxon>
        <taxon>Pseudomonadati</taxon>
        <taxon>Verrucomicrobiota</taxon>
        <taxon>Verrucomicrobiia</taxon>
        <taxon>Verrucomicrobiales</taxon>
        <taxon>Verrucomicrobiaceae</taxon>
        <taxon>Oceaniferula</taxon>
    </lineage>
</organism>
<dbReference type="InterPro" id="IPR013424">
    <property type="entry name" value="Ice-binding_C"/>
</dbReference>
<dbReference type="EMBL" id="AP026866">
    <property type="protein sequence ID" value="BDS06473.1"/>
    <property type="molecule type" value="Genomic_DNA"/>
</dbReference>
<dbReference type="NCBIfam" id="TIGR02595">
    <property type="entry name" value="PEP_CTERM"/>
    <property type="match status" value="1"/>
</dbReference>
<gene>
    <name evidence="3" type="ORF">NT6N_15130</name>
</gene>
<feature type="chain" id="PRO_5043411898" description="Ice-binding protein C-terminal domain-containing protein" evidence="1">
    <location>
        <begin position="23"/>
        <end position="232"/>
    </location>
</feature>
<reference evidence="3" key="1">
    <citation type="submission" date="2024-07" db="EMBL/GenBank/DDBJ databases">
        <title>Complete genome sequence of Verrucomicrobiaceae bacterium NT6N.</title>
        <authorList>
            <person name="Huang C."/>
            <person name="Takami H."/>
            <person name="Hamasaki K."/>
        </authorList>
    </citation>
    <scope>NUCLEOTIDE SEQUENCE</scope>
    <source>
        <strain evidence="3">NT6N</strain>
    </source>
</reference>
<name>A0AAT9FKL2_9BACT</name>
<evidence type="ECO:0000259" key="2">
    <source>
        <dbReference type="Pfam" id="PF07589"/>
    </source>
</evidence>
<feature type="signal peptide" evidence="1">
    <location>
        <begin position="1"/>
        <end position="22"/>
    </location>
</feature>
<dbReference type="Pfam" id="PF07589">
    <property type="entry name" value="PEP-CTERM"/>
    <property type="match status" value="1"/>
</dbReference>
<proteinExistence type="predicted"/>
<evidence type="ECO:0000313" key="3">
    <source>
        <dbReference type="EMBL" id="BDS06473.1"/>
    </source>
</evidence>
<dbReference type="KEGG" id="osu:NT6N_15130"/>
<sequence>MQINKTLLTIVSSAGLAASASAAITSTTYTVNTDVGNGTQFFQEHNNAAATWTINPGVTVTGGRYFIGSNAGTGNAASPAASFTITGGGTLEITRSNTFNLRLGQSNSSEPGSLFITGGTTLHISGTTAGEYEEQAGSFIELDGLGSTFSFVDATTGSRSYSAIDDFSGSYTSQSGAPGAIPFQLSTASQSAGHTLAFSSAGGVGTLTVVPEPSSAALLGLAGLGFILRRRK</sequence>
<dbReference type="AlphaFoldDB" id="A0AAT9FKL2"/>
<protein>
    <recommendedName>
        <fullName evidence="2">Ice-binding protein C-terminal domain-containing protein</fullName>
    </recommendedName>
</protein>
<keyword evidence="1" id="KW-0732">Signal</keyword>
<feature type="domain" description="Ice-binding protein C-terminal" evidence="2">
    <location>
        <begin position="210"/>
        <end position="231"/>
    </location>
</feature>
<accession>A0AAT9FKL2</accession>